<dbReference type="Pfam" id="PF04912">
    <property type="entry name" value="Dynamitin"/>
    <property type="match status" value="1"/>
</dbReference>
<evidence type="ECO:0000313" key="5">
    <source>
        <dbReference type="EMBL" id="KAJ6254643.1"/>
    </source>
</evidence>
<gene>
    <name evidence="5" type="ORF">M0813_12245</name>
</gene>
<keyword evidence="6" id="KW-1185">Reference proteome</keyword>
<name>A0ABQ8ZCN1_9EUKA</name>
<keyword evidence="2" id="KW-0963">Cytoplasm</keyword>
<protein>
    <submittedName>
        <fullName evidence="5">Dynactin subunit</fullName>
    </submittedName>
</protein>
<keyword evidence="3" id="KW-0175">Coiled coil</keyword>
<dbReference type="EMBL" id="JAOAOG010000018">
    <property type="protein sequence ID" value="KAJ6254643.1"/>
    <property type="molecule type" value="Genomic_DNA"/>
</dbReference>
<organism evidence="5 6">
    <name type="scientific">Anaeramoeba flamelloides</name>
    <dbReference type="NCBI Taxonomy" id="1746091"/>
    <lineage>
        <taxon>Eukaryota</taxon>
        <taxon>Metamonada</taxon>
        <taxon>Anaeramoebidae</taxon>
        <taxon>Anaeramoeba</taxon>
    </lineage>
</organism>
<dbReference type="Proteomes" id="UP001150062">
    <property type="component" value="Unassembled WGS sequence"/>
</dbReference>
<feature type="compositionally biased region" description="Basic and acidic residues" evidence="4">
    <location>
        <begin position="1"/>
        <end position="11"/>
    </location>
</feature>
<proteinExistence type="predicted"/>
<reference evidence="5" key="1">
    <citation type="submission" date="2022-08" db="EMBL/GenBank/DDBJ databases">
        <title>Novel sulfate-reducing endosymbionts in the free-living metamonad Anaeramoeba.</title>
        <authorList>
            <person name="Jerlstrom-Hultqvist J."/>
            <person name="Cepicka I."/>
            <person name="Gallot-Lavallee L."/>
            <person name="Salas-Leiva D."/>
            <person name="Curtis B.A."/>
            <person name="Zahonova K."/>
            <person name="Pipaliya S."/>
            <person name="Dacks J."/>
            <person name="Roger A.J."/>
        </authorList>
    </citation>
    <scope>NUCLEOTIDE SEQUENCE</scope>
    <source>
        <strain evidence="5">Schooner1</strain>
    </source>
</reference>
<evidence type="ECO:0000256" key="1">
    <source>
        <dbReference type="ARBA" id="ARBA00004496"/>
    </source>
</evidence>
<comment type="caution">
    <text evidence="5">The sequence shown here is derived from an EMBL/GenBank/DDBJ whole genome shotgun (WGS) entry which is preliminary data.</text>
</comment>
<evidence type="ECO:0000256" key="4">
    <source>
        <dbReference type="SAM" id="MobiDB-lite"/>
    </source>
</evidence>
<dbReference type="PANTHER" id="PTHR15346">
    <property type="entry name" value="DYNACTIN SUBUNIT"/>
    <property type="match status" value="1"/>
</dbReference>
<evidence type="ECO:0000256" key="2">
    <source>
        <dbReference type="ARBA" id="ARBA00022490"/>
    </source>
</evidence>
<accession>A0ABQ8ZCN1</accession>
<evidence type="ECO:0000313" key="6">
    <source>
        <dbReference type="Proteomes" id="UP001150062"/>
    </source>
</evidence>
<comment type="subcellular location">
    <subcellularLocation>
        <location evidence="1">Cytoplasm</location>
    </subcellularLocation>
</comment>
<sequence length="370" mass="43149">MTENTPTKKDPNVFQTADPESIPEFRNSDLKEEKNSKQKKINSLEQLNELSQQCETKQQRYKRLRTEILQFLKDLENSQNEGSVTDFSPKNLTNSLLDLKIKLNETKRSGLIGKENPKETENEQERNTTKVISGINSVKTTTETEIETRTIRKVEKSQEIEKKLEQQQEIKTKQNITYEFKELTNNQENSKKRREEIKQRIEKLESLLGIKTSKTTSQIEQGTLTERVNKLVEITKLWDLTKLSNIERKIQSYLHQIECFKPETSFEINENTNKKLSEIQDKMSNVSASVKKLPETISELNKGQVNHDQKISILTIAKELDEDQKELMNNFKEHQPIIDLLQTNIQENMKIIKSNTTLLQNRILELLGNF</sequence>
<feature type="compositionally biased region" description="Basic and acidic residues" evidence="4">
    <location>
        <begin position="26"/>
        <end position="36"/>
    </location>
</feature>
<feature type="region of interest" description="Disordered" evidence="4">
    <location>
        <begin position="1"/>
        <end position="39"/>
    </location>
</feature>
<dbReference type="InterPro" id="IPR028133">
    <property type="entry name" value="Dynamitin"/>
</dbReference>
<evidence type="ECO:0000256" key="3">
    <source>
        <dbReference type="SAM" id="Coils"/>
    </source>
</evidence>
<feature type="coiled-coil region" evidence="3">
    <location>
        <begin position="180"/>
        <end position="207"/>
    </location>
</feature>